<dbReference type="InterPro" id="IPR044609">
    <property type="entry name" value="FKBP2/11"/>
</dbReference>
<organism evidence="8 9">
    <name type="scientific">Simiduia agarivorans (strain DSM 21679 / JCM 13881 / BCRC 17597 / SA1)</name>
    <dbReference type="NCBI Taxonomy" id="1117647"/>
    <lineage>
        <taxon>Bacteria</taxon>
        <taxon>Pseudomonadati</taxon>
        <taxon>Pseudomonadota</taxon>
        <taxon>Gammaproteobacteria</taxon>
        <taxon>Cellvibrionales</taxon>
        <taxon>Cellvibrionaceae</taxon>
        <taxon>Simiduia</taxon>
    </lineage>
</organism>
<evidence type="ECO:0000313" key="8">
    <source>
        <dbReference type="EMBL" id="AFU98538.1"/>
    </source>
</evidence>
<comment type="catalytic activity">
    <reaction evidence="1 5 6">
        <text>[protein]-peptidylproline (omega=180) = [protein]-peptidylproline (omega=0)</text>
        <dbReference type="Rhea" id="RHEA:16237"/>
        <dbReference type="Rhea" id="RHEA-COMP:10747"/>
        <dbReference type="Rhea" id="RHEA-COMP:10748"/>
        <dbReference type="ChEBI" id="CHEBI:83833"/>
        <dbReference type="ChEBI" id="CHEBI:83834"/>
        <dbReference type="EC" id="5.2.1.8"/>
    </reaction>
</comment>
<dbReference type="Pfam" id="PF00254">
    <property type="entry name" value="FKBP_C"/>
    <property type="match status" value="1"/>
</dbReference>
<keyword evidence="3 5" id="KW-0697">Rotamase</keyword>
<dbReference type="eggNOG" id="COG0545">
    <property type="taxonomic scope" value="Bacteria"/>
</dbReference>
<dbReference type="EC" id="5.2.1.8" evidence="6"/>
<sequence length="116" mass="12537">MTASLEITDLTQGSGKAAEKGALIHAHYRGWLTDGTEFDSSHKRGEPFQCVIGTRRVIAGWDQGILGDNPMREGGVRRLQVPAHLGYGARGAGALIPPNADLVFEIELIKVLTRDD</sequence>
<gene>
    <name evidence="8" type="ordered locus">M5M_06715</name>
</gene>
<name>K4KKG9_SIMAS</name>
<dbReference type="OrthoDB" id="9814548at2"/>
<proteinExistence type="inferred from homology"/>
<dbReference type="RefSeq" id="WP_015046711.1">
    <property type="nucleotide sequence ID" value="NC_018868.3"/>
</dbReference>
<dbReference type="PANTHER" id="PTHR45779">
    <property type="entry name" value="PEPTIDYLPROLYL ISOMERASE"/>
    <property type="match status" value="1"/>
</dbReference>
<evidence type="ECO:0000256" key="3">
    <source>
        <dbReference type="ARBA" id="ARBA00023110"/>
    </source>
</evidence>
<keyword evidence="4 5" id="KW-0413">Isomerase</keyword>
<reference evidence="8 9" key="1">
    <citation type="journal article" date="2013" name="Genome Announc.">
        <title>Complete genome sequence of Simiduia agarivorans SA1(T), a marine bacterium able to degrade a variety of polysaccharides.</title>
        <authorList>
            <person name="Lin S.Y."/>
            <person name="Shieh W.Y."/>
            <person name="Chen J.S."/>
            <person name="Tang S.L."/>
        </authorList>
    </citation>
    <scope>NUCLEOTIDE SEQUENCE [LARGE SCALE GENOMIC DNA]</scope>
    <source>
        <strain evidence="9">DSM 21679 / JCM 13881 / BCRC 17597 / SA1</strain>
    </source>
</reference>
<keyword evidence="9" id="KW-1185">Reference proteome</keyword>
<feature type="domain" description="PPIase FKBP-type" evidence="7">
    <location>
        <begin position="21"/>
        <end position="112"/>
    </location>
</feature>
<evidence type="ECO:0000256" key="1">
    <source>
        <dbReference type="ARBA" id="ARBA00000971"/>
    </source>
</evidence>
<dbReference type="EMBL" id="CP003746">
    <property type="protein sequence ID" value="AFU98538.1"/>
    <property type="molecule type" value="Genomic_DNA"/>
</dbReference>
<evidence type="ECO:0000256" key="2">
    <source>
        <dbReference type="ARBA" id="ARBA00006577"/>
    </source>
</evidence>
<dbReference type="AlphaFoldDB" id="K4KKG9"/>
<evidence type="ECO:0000259" key="7">
    <source>
        <dbReference type="PROSITE" id="PS50059"/>
    </source>
</evidence>
<comment type="similarity">
    <text evidence="2 6">Belongs to the FKBP-type PPIase family.</text>
</comment>
<dbReference type="PROSITE" id="PS50059">
    <property type="entry name" value="FKBP_PPIASE"/>
    <property type="match status" value="1"/>
</dbReference>
<evidence type="ECO:0000313" key="9">
    <source>
        <dbReference type="Proteomes" id="UP000000466"/>
    </source>
</evidence>
<dbReference type="InterPro" id="IPR046357">
    <property type="entry name" value="PPIase_dom_sf"/>
</dbReference>
<dbReference type="FunFam" id="3.10.50.40:FF:000006">
    <property type="entry name" value="Peptidyl-prolyl cis-trans isomerase"/>
    <property type="match status" value="1"/>
</dbReference>
<dbReference type="Gene3D" id="3.10.50.40">
    <property type="match status" value="1"/>
</dbReference>
<evidence type="ECO:0000256" key="6">
    <source>
        <dbReference type="RuleBase" id="RU003915"/>
    </source>
</evidence>
<dbReference type="PANTHER" id="PTHR45779:SF7">
    <property type="entry name" value="PEPTIDYLPROLYL ISOMERASE"/>
    <property type="match status" value="1"/>
</dbReference>
<protein>
    <recommendedName>
        <fullName evidence="6">Peptidyl-prolyl cis-trans isomerase</fullName>
        <ecNumber evidence="6">5.2.1.8</ecNumber>
    </recommendedName>
</protein>
<dbReference type="KEGG" id="saga:M5M_06715"/>
<evidence type="ECO:0000256" key="4">
    <source>
        <dbReference type="ARBA" id="ARBA00023235"/>
    </source>
</evidence>
<dbReference type="GO" id="GO:0003755">
    <property type="term" value="F:peptidyl-prolyl cis-trans isomerase activity"/>
    <property type="evidence" value="ECO:0007669"/>
    <property type="project" value="UniProtKB-UniRule"/>
</dbReference>
<dbReference type="SUPFAM" id="SSF54534">
    <property type="entry name" value="FKBP-like"/>
    <property type="match status" value="1"/>
</dbReference>
<dbReference type="HOGENOM" id="CLU_013615_12_0_6"/>
<dbReference type="InterPro" id="IPR001179">
    <property type="entry name" value="PPIase_FKBP_dom"/>
</dbReference>
<dbReference type="Proteomes" id="UP000000466">
    <property type="component" value="Chromosome"/>
</dbReference>
<evidence type="ECO:0000256" key="5">
    <source>
        <dbReference type="PROSITE-ProRule" id="PRU00277"/>
    </source>
</evidence>
<dbReference type="STRING" id="1117647.M5M_06715"/>
<accession>K4KKG9</accession>